<dbReference type="HOGENOM" id="CLU_762354_0_0_9"/>
<accession>W8T712</accession>
<organism evidence="3 4">
    <name type="scientific">Peptoclostridium acidaminophilum DSM 3953</name>
    <dbReference type="NCBI Taxonomy" id="1286171"/>
    <lineage>
        <taxon>Bacteria</taxon>
        <taxon>Bacillati</taxon>
        <taxon>Bacillota</taxon>
        <taxon>Clostridia</taxon>
        <taxon>Peptostreptococcales</taxon>
        <taxon>Peptoclostridiaceae</taxon>
        <taxon>Peptoclostridium</taxon>
    </lineage>
</organism>
<dbReference type="AlphaFoldDB" id="W8T712"/>
<dbReference type="Proteomes" id="UP000019591">
    <property type="component" value="Plasmid EAL2_808p"/>
</dbReference>
<proteinExistence type="predicted"/>
<evidence type="ECO:0000313" key="4">
    <source>
        <dbReference type="Proteomes" id="UP000019591"/>
    </source>
</evidence>
<feature type="signal peptide" evidence="1">
    <location>
        <begin position="1"/>
        <end position="25"/>
    </location>
</feature>
<dbReference type="InterPro" id="IPR012854">
    <property type="entry name" value="Cu_amine_oxidase-like_N"/>
</dbReference>
<dbReference type="PATRIC" id="fig|1286171.3.peg.2204"/>
<evidence type="ECO:0000256" key="1">
    <source>
        <dbReference type="SAM" id="SignalP"/>
    </source>
</evidence>
<dbReference type="KEGG" id="eac:EAL2_808p00270"/>
<evidence type="ECO:0000259" key="2">
    <source>
        <dbReference type="Pfam" id="PF07833"/>
    </source>
</evidence>
<reference evidence="3 4" key="1">
    <citation type="journal article" date="2014" name="Genome Announc.">
        <title>Complete Genome Sequence of Amino Acid-Utilizing Eubacterium acidaminophilum al-2 (DSM 3953).</title>
        <authorList>
            <person name="Poehlein A."/>
            <person name="Andreesen J.R."/>
            <person name="Daniel R."/>
        </authorList>
    </citation>
    <scope>NUCLEOTIDE SEQUENCE [LARGE SCALE GENOMIC DNA]</scope>
    <source>
        <strain evidence="3 4">DSM 3953</strain>
        <plasmid evidence="4">Plasmid EAL2_808p</plasmid>
    </source>
</reference>
<name>W8T712_PEPAC</name>
<dbReference type="EMBL" id="CP007453">
    <property type="protein sequence ID" value="AHM57534.1"/>
    <property type="molecule type" value="Genomic_DNA"/>
</dbReference>
<sequence>MKKKLSVIFSLVTAFFLVTVMSASAALSPISGTVLNDQLNFKLDGKAVVPVGDDGSPVLPISYNGTTYLPVRAVGYLLRLGIDWNGSTNTVMIASTTNKPAPTAAAVTKTHKLFPISGAVLNSNLKFSLNGRAAVPVGDDGTPVLPISYNGTTYLPVRAISYLLGLGIDWDGNTKTILISRSGASTSPQTPATTPGWYFTSWEYYKSPSDTIETGGKVGRFANGDTYTDYHEGKGNKNDFINVEARKLSNGTIAASGHAHTKWVDPPTYFSGNDRPTITVNRVVESTWGINGLNIYFGPHTLNPGGKTAGTIDFINSAGQNYVQNYDGTLQMQKSSQGKPGDKRAIIVYLNGYGFKYYYEWRE</sequence>
<feature type="chain" id="PRO_5004912990" description="Copper amine oxidase-like N-terminal domain-containing protein" evidence="1">
    <location>
        <begin position="26"/>
        <end position="363"/>
    </location>
</feature>
<geneLocation type="plasmid" evidence="3 4">
    <name>EAL2_808p</name>
</geneLocation>
<keyword evidence="4" id="KW-1185">Reference proteome</keyword>
<keyword evidence="3" id="KW-0614">Plasmid</keyword>
<dbReference type="Pfam" id="PF07833">
    <property type="entry name" value="Cu_amine_oxidN1"/>
    <property type="match status" value="1"/>
</dbReference>
<keyword evidence="1" id="KW-0732">Signal</keyword>
<protein>
    <recommendedName>
        <fullName evidence="2">Copper amine oxidase-like N-terminal domain-containing protein</fullName>
    </recommendedName>
</protein>
<evidence type="ECO:0000313" key="3">
    <source>
        <dbReference type="EMBL" id="AHM57534.1"/>
    </source>
</evidence>
<feature type="domain" description="Copper amine oxidase-like N-terminal" evidence="2">
    <location>
        <begin position="144"/>
        <end position="183"/>
    </location>
</feature>
<dbReference type="eggNOG" id="COG2340">
    <property type="taxonomic scope" value="Bacteria"/>
</dbReference>
<gene>
    <name evidence="3" type="ORF">EAL2_808p00270</name>
</gene>